<dbReference type="GO" id="GO:0015628">
    <property type="term" value="P:protein secretion by the type II secretion system"/>
    <property type="evidence" value="ECO:0007669"/>
    <property type="project" value="InterPro"/>
</dbReference>
<dbReference type="STRING" id="443254.Marpi_1264"/>
<dbReference type="PRINTS" id="PR00813">
    <property type="entry name" value="BCTERIALGSPG"/>
</dbReference>
<keyword evidence="6" id="KW-1133">Transmembrane helix</keyword>
<dbReference type="InterPro" id="IPR012902">
    <property type="entry name" value="N_methyl_site"/>
</dbReference>
<evidence type="ECO:0000256" key="4">
    <source>
        <dbReference type="ARBA" id="ARBA00022764"/>
    </source>
</evidence>
<evidence type="ECO:0000256" key="2">
    <source>
        <dbReference type="ARBA" id="ARBA00004418"/>
    </source>
</evidence>
<evidence type="ECO:0000256" key="1">
    <source>
        <dbReference type="ARBA" id="ARBA00004203"/>
    </source>
</evidence>
<dbReference type="NCBIfam" id="TIGR02532">
    <property type="entry name" value="IV_pilin_GFxxxE"/>
    <property type="match status" value="1"/>
</dbReference>
<feature type="transmembrane region" description="Helical" evidence="6">
    <location>
        <begin position="12"/>
        <end position="32"/>
    </location>
</feature>
<evidence type="ECO:0000313" key="8">
    <source>
        <dbReference type="Proteomes" id="UP000007161"/>
    </source>
</evidence>
<evidence type="ECO:0000256" key="6">
    <source>
        <dbReference type="SAM" id="Phobius"/>
    </source>
</evidence>
<protein>
    <submittedName>
        <fullName evidence="7">Prepilin-type N-terminal cleavage/methylation domain-containing protein</fullName>
    </submittedName>
</protein>
<dbReference type="EMBL" id="CP003257">
    <property type="protein sequence ID" value="AEX85668.1"/>
    <property type="molecule type" value="Genomic_DNA"/>
</dbReference>
<dbReference type="Gene3D" id="3.30.700.10">
    <property type="entry name" value="Glycoprotein, Type 4 Pilin"/>
    <property type="match status" value="1"/>
</dbReference>
<dbReference type="GO" id="GO:0009279">
    <property type="term" value="C:cell outer membrane"/>
    <property type="evidence" value="ECO:0007669"/>
    <property type="project" value="UniProtKB-SubCell"/>
</dbReference>
<proteinExistence type="predicted"/>
<name>H2J2X7_MARPK</name>
<keyword evidence="5" id="KW-0998">Cell outer membrane</keyword>
<keyword evidence="8" id="KW-1185">Reference proteome</keyword>
<accession>H2J2X7</accession>
<gene>
    <name evidence="7" type="ordered locus">Marpi_1264</name>
</gene>
<dbReference type="KEGG" id="mpz:Marpi_1264"/>
<evidence type="ECO:0000256" key="5">
    <source>
        <dbReference type="ARBA" id="ARBA00023237"/>
    </source>
</evidence>
<dbReference type="GO" id="GO:0015627">
    <property type="term" value="C:type II protein secretion system complex"/>
    <property type="evidence" value="ECO:0007669"/>
    <property type="project" value="InterPro"/>
</dbReference>
<evidence type="ECO:0000313" key="7">
    <source>
        <dbReference type="EMBL" id="AEX85668.1"/>
    </source>
</evidence>
<dbReference type="GO" id="GO:0042597">
    <property type="term" value="C:periplasmic space"/>
    <property type="evidence" value="ECO:0007669"/>
    <property type="project" value="UniProtKB-SubCell"/>
</dbReference>
<keyword evidence="6" id="KW-0812">Transmembrane</keyword>
<comment type="subcellular location">
    <subcellularLocation>
        <location evidence="1">Cell outer membrane</location>
        <topology evidence="1">Single-pass membrane protein</topology>
    </subcellularLocation>
    <subcellularLocation>
        <location evidence="2">Periplasm</location>
    </subcellularLocation>
</comment>
<keyword evidence="4" id="KW-0574">Periplasm</keyword>
<evidence type="ECO:0000256" key="3">
    <source>
        <dbReference type="ARBA" id="ARBA00022481"/>
    </source>
</evidence>
<sequence length="144" mass="16532">MAFKKHDGFSLYEVLIVLAVIAIIGAFSVPMVNNIINKAKFTKIINDMKVIQNSIIQYYYDNDSFPDNIDTLVDNDYIESSPENVSFKTLNNVVFVYYTEQISNPDNLEKLDTTLNWNSNTEDFSSLNEEPDNNSRIPVLRMAF</sequence>
<organism evidence="7 8">
    <name type="scientific">Marinitoga piezophila (strain DSM 14283 / JCM 11233 / KA3)</name>
    <dbReference type="NCBI Taxonomy" id="443254"/>
    <lineage>
        <taxon>Bacteria</taxon>
        <taxon>Thermotogati</taxon>
        <taxon>Thermotogota</taxon>
        <taxon>Thermotogae</taxon>
        <taxon>Petrotogales</taxon>
        <taxon>Petrotogaceae</taxon>
        <taxon>Marinitoga</taxon>
    </lineage>
</organism>
<keyword evidence="6" id="KW-0472">Membrane</keyword>
<dbReference type="Proteomes" id="UP000007161">
    <property type="component" value="Chromosome"/>
</dbReference>
<keyword evidence="3" id="KW-0488">Methylation</keyword>
<dbReference type="SUPFAM" id="SSF54523">
    <property type="entry name" value="Pili subunits"/>
    <property type="match status" value="1"/>
</dbReference>
<reference evidence="7 8" key="1">
    <citation type="journal article" date="2012" name="J. Bacteriol.">
        <title>Complete Genome Sequence of the Thermophilic, Piezophilic, Heterotrophic Bacterium Marinitoga piezophila KA3.</title>
        <authorList>
            <person name="Lucas S."/>
            <person name="Han J."/>
            <person name="Lapidus A."/>
            <person name="Cheng J.F."/>
            <person name="Goodwin L.A."/>
            <person name="Pitluck S."/>
            <person name="Peters L."/>
            <person name="Mikhailova N."/>
            <person name="Teshima H."/>
            <person name="Detter J.C."/>
            <person name="Han C."/>
            <person name="Tapia R."/>
            <person name="Land M."/>
            <person name="Hauser L."/>
            <person name="Kyrpides N.C."/>
            <person name="Ivanova N."/>
            <person name="Pagani I."/>
            <person name="Vannier P."/>
            <person name="Oger P."/>
            <person name="Bartlett D.H."/>
            <person name="Noll K.M."/>
            <person name="Woyke T."/>
            <person name="Jebbar M."/>
        </authorList>
    </citation>
    <scope>NUCLEOTIDE SEQUENCE [LARGE SCALE GENOMIC DNA]</scope>
    <source>
        <strain evidence="8">DSM 14283 / JCM 11233 / KA3</strain>
    </source>
</reference>
<dbReference type="RefSeq" id="WP_014296739.1">
    <property type="nucleotide sequence ID" value="NC_016751.1"/>
</dbReference>
<dbReference type="Pfam" id="PF07963">
    <property type="entry name" value="N_methyl"/>
    <property type="match status" value="1"/>
</dbReference>
<dbReference type="InterPro" id="IPR000983">
    <property type="entry name" value="Bac_GSPG_pilin"/>
</dbReference>
<dbReference type="AlphaFoldDB" id="H2J2X7"/>
<reference evidence="8" key="2">
    <citation type="submission" date="2012-01" db="EMBL/GenBank/DDBJ databases">
        <title>Complete sequence of chromosome of Marinitoga piezophila KA3.</title>
        <authorList>
            <person name="Lucas S."/>
            <person name="Han J."/>
            <person name="Lapidus A."/>
            <person name="Cheng J.-F."/>
            <person name="Goodwin L."/>
            <person name="Pitluck S."/>
            <person name="Peters L."/>
            <person name="Mikhailova N."/>
            <person name="Teshima H."/>
            <person name="Detter J.C."/>
            <person name="Han C."/>
            <person name="Tapia R."/>
            <person name="Land M."/>
            <person name="Hauser L."/>
            <person name="Kyrpides N."/>
            <person name="Ivanova N."/>
            <person name="Pagani I."/>
            <person name="Jebbar M."/>
            <person name="Vannier P."/>
            <person name="Oger P."/>
            <person name="Cario A."/>
            <person name="Bartlett D."/>
            <person name="Noll K.M."/>
            <person name="Woyke T."/>
        </authorList>
    </citation>
    <scope>NUCLEOTIDE SEQUENCE [LARGE SCALE GENOMIC DNA]</scope>
    <source>
        <strain evidence="8">DSM 14283 / JCM 11233 / KA3</strain>
    </source>
</reference>
<dbReference type="HOGENOM" id="CLU_1794204_0_0_0"/>
<dbReference type="InterPro" id="IPR045584">
    <property type="entry name" value="Pilin-like"/>
</dbReference>
<dbReference type="eggNOG" id="COG2165">
    <property type="taxonomic scope" value="Bacteria"/>
</dbReference>